<keyword evidence="3" id="KW-1185">Reference proteome</keyword>
<dbReference type="InterPro" id="IPR011017">
    <property type="entry name" value="TRASH_dom"/>
</dbReference>
<dbReference type="InterPro" id="IPR027051">
    <property type="entry name" value="XdhC_Rossmann_dom"/>
</dbReference>
<dbReference type="Pfam" id="PF13478">
    <property type="entry name" value="XdhC_C"/>
    <property type="match status" value="1"/>
</dbReference>
<proteinExistence type="predicted"/>
<dbReference type="Gene3D" id="3.40.50.720">
    <property type="entry name" value="NAD(P)-binding Rossmann-like Domain"/>
    <property type="match status" value="1"/>
</dbReference>
<dbReference type="EMBL" id="JAUTXY010000001">
    <property type="protein sequence ID" value="MEE2056647.1"/>
    <property type="molecule type" value="Genomic_DNA"/>
</dbReference>
<feature type="domain" description="TRASH" evidence="1">
    <location>
        <begin position="253"/>
        <end position="291"/>
    </location>
</feature>
<dbReference type="PANTHER" id="PTHR30388">
    <property type="entry name" value="ALDEHYDE OXIDOREDUCTASE MOLYBDENUM COFACTOR ASSEMBLY PROTEIN"/>
    <property type="match status" value="1"/>
</dbReference>
<evidence type="ECO:0000259" key="1">
    <source>
        <dbReference type="SMART" id="SM00746"/>
    </source>
</evidence>
<evidence type="ECO:0000313" key="3">
    <source>
        <dbReference type="Proteomes" id="UP001336020"/>
    </source>
</evidence>
<organism evidence="2 3">
    <name type="scientific">Rhodococcus artemisiae</name>
    <dbReference type="NCBI Taxonomy" id="714159"/>
    <lineage>
        <taxon>Bacteria</taxon>
        <taxon>Bacillati</taxon>
        <taxon>Actinomycetota</taxon>
        <taxon>Actinomycetes</taxon>
        <taxon>Mycobacteriales</taxon>
        <taxon>Nocardiaceae</taxon>
        <taxon>Rhodococcus</taxon>
    </lineage>
</organism>
<dbReference type="InterPro" id="IPR003777">
    <property type="entry name" value="XdhC_CoxI"/>
</dbReference>
<dbReference type="Pfam" id="PF02625">
    <property type="entry name" value="XdhC_CoxI"/>
    <property type="match status" value="1"/>
</dbReference>
<sequence>MDLSVRETQLHEERRPFVRATVVRAQPPTSAHSGDSALVLLDGTIEGFVGGQCTETSVRAAAQQVLDRGESLLLRVLPAEYDDFPETPGATIAVNPCMSGGAMEIFLEPRLPPTVVAVSGSSPVAQAVADFARRVDYTVEQIRGSDVPRDSAAVIIATHGGDEASVIRAALDADAGYIGLVASPGRGAAVLDEMDLTAPERARVHTPAGLDVGARTAAEIGLSIIADIVRAVRSGELARLPKQARPVPRTAVDPVCGMTVTVAESTPHLVVAGTDVWFCCPGCRRAYQKEHAA</sequence>
<dbReference type="RefSeq" id="WP_330131886.1">
    <property type="nucleotide sequence ID" value="NZ_JAUTXY010000001.1"/>
</dbReference>
<name>A0ABU7L5L2_9NOCA</name>
<evidence type="ECO:0000313" key="2">
    <source>
        <dbReference type="EMBL" id="MEE2056647.1"/>
    </source>
</evidence>
<dbReference type="InterPro" id="IPR052698">
    <property type="entry name" value="MoCofactor_Util/Proc"/>
</dbReference>
<protein>
    <submittedName>
        <fullName evidence="2">XdhC family protein</fullName>
    </submittedName>
</protein>
<dbReference type="SMART" id="SM00746">
    <property type="entry name" value="TRASH"/>
    <property type="match status" value="1"/>
</dbReference>
<accession>A0ABU7L5L2</accession>
<dbReference type="PANTHER" id="PTHR30388:SF4">
    <property type="entry name" value="MOLYBDENUM COFACTOR INSERTION CHAPERONE PAOD"/>
    <property type="match status" value="1"/>
</dbReference>
<comment type="caution">
    <text evidence="2">The sequence shown here is derived from an EMBL/GenBank/DDBJ whole genome shotgun (WGS) entry which is preliminary data.</text>
</comment>
<reference evidence="2 3" key="1">
    <citation type="submission" date="2023-07" db="EMBL/GenBank/DDBJ databases">
        <authorList>
            <person name="Girao M."/>
            <person name="Carvalho M.F."/>
        </authorList>
    </citation>
    <scope>NUCLEOTIDE SEQUENCE [LARGE SCALE GENOMIC DNA]</scope>
    <source>
        <strain evidence="2 3">YIM65754</strain>
    </source>
</reference>
<gene>
    <name evidence="2" type="ORF">Q7514_03785</name>
</gene>
<dbReference type="Proteomes" id="UP001336020">
    <property type="component" value="Unassembled WGS sequence"/>
</dbReference>